<dbReference type="NCBIfam" id="NF002207">
    <property type="entry name" value="PRK01099.1-2"/>
    <property type="match status" value="1"/>
</dbReference>
<sequence length="170" mass="19301">MPDVEEAPLLEVPETEVLETPESEVDILPEENAGLNKALDTYRKLIEKKGGLEPLSEKDQENLEKRIKEIENREVVEKIEEHEPKEIPCEKGKITIGPPTLTRFEKARIMGARALQLSLGAPPFIPIPTTARISLDIAMEELEQRVIPITIRRVLPNGDFQNIPIDYFEK</sequence>
<dbReference type="InterPro" id="IPR006110">
    <property type="entry name" value="Pol_omega/Rpo6/RPB6"/>
</dbReference>
<reference evidence="5 6" key="1">
    <citation type="submission" date="2018-02" db="EMBL/GenBank/DDBJ databases">
        <title>Complete genome of Nitrosopumilus ureaphilus PS0.</title>
        <authorList>
            <person name="Qin W."/>
            <person name="Zheng Y."/>
            <person name="Stahl D.A."/>
        </authorList>
    </citation>
    <scope>NUCLEOTIDE SEQUENCE [LARGE SCALE GENOMIC DNA]</scope>
    <source>
        <strain evidence="5 6">PS0</strain>
    </source>
</reference>
<keyword evidence="3" id="KW-0963">Cytoplasm</keyword>
<dbReference type="InterPro" id="IPR006111">
    <property type="entry name" value="Rpo6/Rpb6"/>
</dbReference>
<dbReference type="GO" id="GO:0042797">
    <property type="term" value="P:tRNA transcription by RNA polymerase III"/>
    <property type="evidence" value="ECO:0007669"/>
    <property type="project" value="TreeGrafter"/>
</dbReference>
<proteinExistence type="inferred from homology"/>
<accession>A0A7D5RAZ8</accession>
<dbReference type="GO" id="GO:0006366">
    <property type="term" value="P:transcription by RNA polymerase II"/>
    <property type="evidence" value="ECO:0007669"/>
    <property type="project" value="TreeGrafter"/>
</dbReference>
<dbReference type="KEGG" id="nue:C5F50_07320"/>
<dbReference type="GO" id="GO:0006360">
    <property type="term" value="P:transcription by RNA polymerase I"/>
    <property type="evidence" value="ECO:0007669"/>
    <property type="project" value="TreeGrafter"/>
</dbReference>
<comment type="similarity">
    <text evidence="3">Belongs to the archaeal Rpo6/eukaryotic RPB6 RNA polymerase subunit family.</text>
</comment>
<comment type="subcellular location">
    <subcellularLocation>
        <location evidence="3">Cytoplasm</location>
    </subcellularLocation>
</comment>
<evidence type="ECO:0000313" key="5">
    <source>
        <dbReference type="EMBL" id="QLH06904.1"/>
    </source>
</evidence>
<dbReference type="GO" id="GO:0005737">
    <property type="term" value="C:cytoplasm"/>
    <property type="evidence" value="ECO:0007669"/>
    <property type="project" value="UniProtKB-SubCell"/>
</dbReference>
<feature type="compositionally biased region" description="Acidic residues" evidence="4">
    <location>
        <begin position="1"/>
        <end position="29"/>
    </location>
</feature>
<keyword evidence="3" id="KW-0808">Transferase</keyword>
<comment type="catalytic activity">
    <reaction evidence="3">
        <text>RNA(n) + a ribonucleoside 5'-triphosphate = RNA(n+1) + diphosphate</text>
        <dbReference type="Rhea" id="RHEA:21248"/>
        <dbReference type="Rhea" id="RHEA-COMP:14527"/>
        <dbReference type="Rhea" id="RHEA-COMP:17342"/>
        <dbReference type="ChEBI" id="CHEBI:33019"/>
        <dbReference type="ChEBI" id="CHEBI:61557"/>
        <dbReference type="ChEBI" id="CHEBI:140395"/>
        <dbReference type="EC" id="2.7.7.6"/>
    </reaction>
</comment>
<dbReference type="HAMAP" id="MF_00192">
    <property type="entry name" value="RNApol_arch_Rpo6"/>
    <property type="match status" value="1"/>
</dbReference>
<organism evidence="5 6">
    <name type="scientific">Nitrosopumilus ureiphilus</name>
    <dbReference type="NCBI Taxonomy" id="1470067"/>
    <lineage>
        <taxon>Archaea</taxon>
        <taxon>Nitrososphaerota</taxon>
        <taxon>Nitrososphaeria</taxon>
        <taxon>Nitrosopumilales</taxon>
        <taxon>Nitrosopumilaceae</taxon>
        <taxon>Nitrosopumilus</taxon>
    </lineage>
</organism>
<name>A0A7D5RAZ8_9ARCH</name>
<dbReference type="AlphaFoldDB" id="A0A7D5RAZ8"/>
<dbReference type="InterPro" id="IPR036161">
    <property type="entry name" value="RPB6/omega-like_sf"/>
</dbReference>
<dbReference type="GO" id="GO:0003899">
    <property type="term" value="F:DNA-directed RNA polymerase activity"/>
    <property type="evidence" value="ECO:0007669"/>
    <property type="project" value="UniProtKB-UniRule"/>
</dbReference>
<evidence type="ECO:0000256" key="3">
    <source>
        <dbReference type="HAMAP-Rule" id="MF_00192"/>
    </source>
</evidence>
<dbReference type="GeneID" id="56067893"/>
<gene>
    <name evidence="3" type="primary">rpo6</name>
    <name evidence="3" type="synonym">rpoK</name>
    <name evidence="5" type="ORF">C5F50_07320</name>
</gene>
<dbReference type="GO" id="GO:0003677">
    <property type="term" value="F:DNA binding"/>
    <property type="evidence" value="ECO:0007669"/>
    <property type="project" value="UniProtKB-UniRule"/>
</dbReference>
<evidence type="ECO:0000256" key="2">
    <source>
        <dbReference type="ARBA" id="ARBA00023163"/>
    </source>
</evidence>
<evidence type="ECO:0000256" key="4">
    <source>
        <dbReference type="SAM" id="MobiDB-lite"/>
    </source>
</evidence>
<comment type="subunit">
    <text evidence="3">Part of the RNA polymerase complex.</text>
</comment>
<comment type="function">
    <text evidence="3">DNA-dependent RNA polymerase (RNAP) catalyzes the transcription of DNA into RNA using the four ribonucleoside triphosphates as substrates.</text>
</comment>
<dbReference type="EMBL" id="CP026995">
    <property type="protein sequence ID" value="QLH06904.1"/>
    <property type="molecule type" value="Genomic_DNA"/>
</dbReference>
<dbReference type="Gene3D" id="3.90.940.10">
    <property type="match status" value="1"/>
</dbReference>
<feature type="region of interest" description="Disordered" evidence="4">
    <location>
        <begin position="1"/>
        <end position="32"/>
    </location>
</feature>
<dbReference type="EC" id="2.7.7.6" evidence="3"/>
<dbReference type="OrthoDB" id="10567at2157"/>
<dbReference type="RefSeq" id="WP_218843322.1">
    <property type="nucleotide sequence ID" value="NZ_CP026995.1"/>
</dbReference>
<dbReference type="InterPro" id="IPR020708">
    <property type="entry name" value="DNA-dir_RNA_polK_14-18kDa_CS"/>
</dbReference>
<protein>
    <recommendedName>
        <fullName evidence="3">DNA-directed RNA polymerase subunit Rpo6</fullName>
        <ecNumber evidence="3">2.7.7.6</ecNumber>
    </recommendedName>
    <alternativeName>
        <fullName evidence="3">DNA-directed RNA polymerase subunit K</fullName>
    </alternativeName>
</protein>
<dbReference type="PROSITE" id="PS01111">
    <property type="entry name" value="RNA_POL_K_14KD"/>
    <property type="match status" value="1"/>
</dbReference>
<dbReference type="Proteomes" id="UP000509478">
    <property type="component" value="Chromosome"/>
</dbReference>
<keyword evidence="2 3" id="KW-0804">Transcription</keyword>
<keyword evidence="1 3" id="KW-0240">DNA-directed RNA polymerase</keyword>
<keyword evidence="6" id="KW-1185">Reference proteome</keyword>
<dbReference type="SUPFAM" id="SSF63562">
    <property type="entry name" value="RPB6/omega subunit-like"/>
    <property type="match status" value="1"/>
</dbReference>
<evidence type="ECO:0000313" key="6">
    <source>
        <dbReference type="Proteomes" id="UP000509478"/>
    </source>
</evidence>
<dbReference type="Pfam" id="PF01192">
    <property type="entry name" value="RNA_pol_Rpb6"/>
    <property type="match status" value="1"/>
</dbReference>
<dbReference type="PANTHER" id="PTHR47227:SF5">
    <property type="entry name" value="DNA-DIRECTED RNA POLYMERASES I, II, AND III SUBUNIT RPABC2"/>
    <property type="match status" value="1"/>
</dbReference>
<keyword evidence="3" id="KW-0548">Nucleotidyltransferase</keyword>
<dbReference type="GO" id="GO:0000428">
    <property type="term" value="C:DNA-directed RNA polymerase complex"/>
    <property type="evidence" value="ECO:0007669"/>
    <property type="project" value="UniProtKB-KW"/>
</dbReference>
<dbReference type="NCBIfam" id="NF002208">
    <property type="entry name" value="PRK01099.1-3"/>
    <property type="match status" value="1"/>
</dbReference>
<dbReference type="PANTHER" id="PTHR47227">
    <property type="entry name" value="DNA-DIRECTED RNA POLYMERASE SUBUNIT K"/>
    <property type="match status" value="1"/>
</dbReference>
<evidence type="ECO:0000256" key="1">
    <source>
        <dbReference type="ARBA" id="ARBA00022478"/>
    </source>
</evidence>
<dbReference type="SMART" id="SM01409">
    <property type="entry name" value="RNA_pol_Rpb6"/>
    <property type="match status" value="1"/>
</dbReference>